<accession>A0A7W8VFZ2</accession>
<comment type="caution">
    <text evidence="9">The sequence shown here is derived from an EMBL/GenBank/DDBJ whole genome shotgun (WGS) entry which is preliminary data.</text>
</comment>
<dbReference type="CDD" id="cd17321">
    <property type="entry name" value="MFS_MMR_MDR_like"/>
    <property type="match status" value="1"/>
</dbReference>
<proteinExistence type="predicted"/>
<evidence type="ECO:0000256" key="4">
    <source>
        <dbReference type="ARBA" id="ARBA00022692"/>
    </source>
</evidence>
<protein>
    <submittedName>
        <fullName evidence="9">EmrB/QacA subfamily drug resistance transporter</fullName>
    </submittedName>
</protein>
<keyword evidence="2" id="KW-0813">Transport</keyword>
<sequence length="473" mass="48334">MTQLQALPEKPAATGAAPPRPAVGRNLVLVLACAAQAVVSLDMAIVNVALPSIQHDLGFGRGGLQWVIVAYGLLLGGFLILGGRMTDRFGRRRIYLAGLAVFTGASLLAGMAGDPATLIAARALQGLGAALIVPAALSLLAVTFPEGRERNRALALFGGVGGMAASVGVVASGLLTAGPGWRWTFYINIPVGLALILLAAVFLAADPVGDRRTRLDVPGAVTITAGLLLFVYALHHGTIHGRLSGGTLALFAAAALLIAAFVRIEARAAAPLVPLSTFRNRSLVAGNVTAFLATSAFLSFIFLGSLLMQQRLGYTPAEAGLAWLATTATILPTSMIGARLAARMNVGWLMIIGLSCFTFAAIWLVRMAADAGYSDGLLVPFLCAGLGFGLCEPAIQIGALTGVPRSDAGLASGLVETTREIGGATGVAAVCTVLVIGSGPDGFRLAFAAIGALTLLSAITAAAGFIRPAHRRI</sequence>
<evidence type="ECO:0000313" key="9">
    <source>
        <dbReference type="EMBL" id="MBB5435071.1"/>
    </source>
</evidence>
<keyword evidence="4 7" id="KW-0812">Transmembrane</keyword>
<feature type="transmembrane region" description="Helical" evidence="7">
    <location>
        <begin position="119"/>
        <end position="142"/>
    </location>
</feature>
<name>A0A7W8VFZ2_9ACTN</name>
<feature type="transmembrane region" description="Helical" evidence="7">
    <location>
        <begin position="320"/>
        <end position="338"/>
    </location>
</feature>
<keyword evidence="10" id="KW-1185">Reference proteome</keyword>
<dbReference type="GO" id="GO:0005886">
    <property type="term" value="C:plasma membrane"/>
    <property type="evidence" value="ECO:0007669"/>
    <property type="project" value="UniProtKB-SubCell"/>
</dbReference>
<dbReference type="AlphaFoldDB" id="A0A7W8VFZ2"/>
<dbReference type="GO" id="GO:0022857">
    <property type="term" value="F:transmembrane transporter activity"/>
    <property type="evidence" value="ECO:0007669"/>
    <property type="project" value="InterPro"/>
</dbReference>
<comment type="subcellular location">
    <subcellularLocation>
        <location evidence="1">Cell membrane</location>
        <topology evidence="1">Multi-pass membrane protein</topology>
    </subcellularLocation>
</comment>
<evidence type="ECO:0000259" key="8">
    <source>
        <dbReference type="PROSITE" id="PS50850"/>
    </source>
</evidence>
<evidence type="ECO:0000256" key="7">
    <source>
        <dbReference type="SAM" id="Phobius"/>
    </source>
</evidence>
<feature type="transmembrane region" description="Helical" evidence="7">
    <location>
        <begin position="345"/>
        <end position="365"/>
    </location>
</feature>
<feature type="transmembrane region" description="Helical" evidence="7">
    <location>
        <begin position="377"/>
        <end position="400"/>
    </location>
</feature>
<feature type="transmembrane region" description="Helical" evidence="7">
    <location>
        <begin position="217"/>
        <end position="235"/>
    </location>
</feature>
<dbReference type="RefSeq" id="WP_184396446.1">
    <property type="nucleotide sequence ID" value="NZ_BAAAJD010000008.1"/>
</dbReference>
<dbReference type="EMBL" id="JACHDB010000001">
    <property type="protein sequence ID" value="MBB5435071.1"/>
    <property type="molecule type" value="Genomic_DNA"/>
</dbReference>
<feature type="transmembrane region" description="Helical" evidence="7">
    <location>
        <begin position="27"/>
        <end position="50"/>
    </location>
</feature>
<keyword evidence="6 7" id="KW-0472">Membrane</keyword>
<dbReference type="Proteomes" id="UP000572635">
    <property type="component" value="Unassembled WGS sequence"/>
</dbReference>
<dbReference type="Pfam" id="PF07690">
    <property type="entry name" value="MFS_1"/>
    <property type="match status" value="1"/>
</dbReference>
<evidence type="ECO:0000313" key="10">
    <source>
        <dbReference type="Proteomes" id="UP000572635"/>
    </source>
</evidence>
<keyword evidence="5 7" id="KW-1133">Transmembrane helix</keyword>
<evidence type="ECO:0000256" key="2">
    <source>
        <dbReference type="ARBA" id="ARBA00022448"/>
    </source>
</evidence>
<feature type="transmembrane region" description="Helical" evidence="7">
    <location>
        <begin position="183"/>
        <end position="205"/>
    </location>
</feature>
<evidence type="ECO:0000256" key="6">
    <source>
        <dbReference type="ARBA" id="ARBA00023136"/>
    </source>
</evidence>
<dbReference type="PANTHER" id="PTHR42718:SF46">
    <property type="entry name" value="BLR6921 PROTEIN"/>
    <property type="match status" value="1"/>
</dbReference>
<reference evidence="9 10" key="1">
    <citation type="submission" date="2020-08" db="EMBL/GenBank/DDBJ databases">
        <title>Sequencing the genomes of 1000 actinobacteria strains.</title>
        <authorList>
            <person name="Klenk H.-P."/>
        </authorList>
    </citation>
    <scope>NUCLEOTIDE SEQUENCE [LARGE SCALE GENOMIC DNA]</scope>
    <source>
        <strain evidence="9 10">DSM 44551</strain>
    </source>
</reference>
<gene>
    <name evidence="9" type="ORF">HDA36_005155</name>
</gene>
<evidence type="ECO:0000256" key="1">
    <source>
        <dbReference type="ARBA" id="ARBA00004651"/>
    </source>
</evidence>
<feature type="transmembrane region" description="Helical" evidence="7">
    <location>
        <begin position="421"/>
        <end position="439"/>
    </location>
</feature>
<feature type="transmembrane region" description="Helical" evidence="7">
    <location>
        <begin position="94"/>
        <end position="113"/>
    </location>
</feature>
<dbReference type="Gene3D" id="1.20.1250.20">
    <property type="entry name" value="MFS general substrate transporter like domains"/>
    <property type="match status" value="1"/>
</dbReference>
<dbReference type="SUPFAM" id="SSF103473">
    <property type="entry name" value="MFS general substrate transporter"/>
    <property type="match status" value="1"/>
</dbReference>
<dbReference type="InterPro" id="IPR020846">
    <property type="entry name" value="MFS_dom"/>
</dbReference>
<feature type="transmembrane region" description="Helical" evidence="7">
    <location>
        <begin position="445"/>
        <end position="466"/>
    </location>
</feature>
<dbReference type="PANTHER" id="PTHR42718">
    <property type="entry name" value="MAJOR FACILITATOR SUPERFAMILY MULTIDRUG TRANSPORTER MFSC"/>
    <property type="match status" value="1"/>
</dbReference>
<evidence type="ECO:0000256" key="3">
    <source>
        <dbReference type="ARBA" id="ARBA00022475"/>
    </source>
</evidence>
<evidence type="ECO:0000256" key="5">
    <source>
        <dbReference type="ARBA" id="ARBA00022989"/>
    </source>
</evidence>
<dbReference type="InterPro" id="IPR011701">
    <property type="entry name" value="MFS"/>
</dbReference>
<organism evidence="9 10">
    <name type="scientific">Nocardiopsis composta</name>
    <dbReference type="NCBI Taxonomy" id="157465"/>
    <lineage>
        <taxon>Bacteria</taxon>
        <taxon>Bacillati</taxon>
        <taxon>Actinomycetota</taxon>
        <taxon>Actinomycetes</taxon>
        <taxon>Streptosporangiales</taxon>
        <taxon>Nocardiopsidaceae</taxon>
        <taxon>Nocardiopsis</taxon>
    </lineage>
</organism>
<feature type="transmembrane region" description="Helical" evidence="7">
    <location>
        <begin position="62"/>
        <end position="82"/>
    </location>
</feature>
<feature type="domain" description="Major facilitator superfamily (MFS) profile" evidence="8">
    <location>
        <begin position="28"/>
        <end position="469"/>
    </location>
</feature>
<feature type="transmembrane region" description="Helical" evidence="7">
    <location>
        <begin position="241"/>
        <end position="262"/>
    </location>
</feature>
<feature type="transmembrane region" description="Helical" evidence="7">
    <location>
        <begin position="154"/>
        <end position="177"/>
    </location>
</feature>
<dbReference type="InterPro" id="IPR036259">
    <property type="entry name" value="MFS_trans_sf"/>
</dbReference>
<dbReference type="PROSITE" id="PS50850">
    <property type="entry name" value="MFS"/>
    <property type="match status" value="1"/>
</dbReference>
<keyword evidence="3" id="KW-1003">Cell membrane</keyword>
<feature type="transmembrane region" description="Helical" evidence="7">
    <location>
        <begin position="283"/>
        <end position="308"/>
    </location>
</feature>
<dbReference type="Gene3D" id="1.20.1720.10">
    <property type="entry name" value="Multidrug resistance protein D"/>
    <property type="match status" value="1"/>
</dbReference>